<dbReference type="EMBL" id="JAHUTJ010078323">
    <property type="protein sequence ID" value="MED6295307.1"/>
    <property type="molecule type" value="Genomic_DNA"/>
</dbReference>
<comment type="caution">
    <text evidence="1">The sequence shown here is derived from an EMBL/GenBank/DDBJ whole genome shotgun (WGS) entry which is preliminary data.</text>
</comment>
<accession>A0ABU7F798</accession>
<keyword evidence="2" id="KW-1185">Reference proteome</keyword>
<reference evidence="1 2" key="1">
    <citation type="submission" date="2021-06" db="EMBL/GenBank/DDBJ databases">
        <authorList>
            <person name="Palmer J.M."/>
        </authorList>
    </citation>
    <scope>NUCLEOTIDE SEQUENCE [LARGE SCALE GENOMIC DNA]</scope>
    <source>
        <strain evidence="1 2">CL_MEX2019</strain>
        <tissue evidence="1">Muscle</tissue>
    </source>
</reference>
<evidence type="ECO:0000313" key="1">
    <source>
        <dbReference type="EMBL" id="MED6295307.1"/>
    </source>
</evidence>
<evidence type="ECO:0000313" key="2">
    <source>
        <dbReference type="Proteomes" id="UP001352852"/>
    </source>
</evidence>
<gene>
    <name evidence="1" type="ORF">CHARACLAT_030379</name>
</gene>
<dbReference type="Proteomes" id="UP001352852">
    <property type="component" value="Unassembled WGS sequence"/>
</dbReference>
<sequence>MTSAQECGGLSHILKAAPQLAPAEASTGINLWQLLDNDAEDARKWKTATADAIEEVQQYFSAPPLDRAQNPLKYWAQQKTVSKPIPYANTPSISATCMTPSLFQWL</sequence>
<protein>
    <submittedName>
        <fullName evidence="1">Uncharacterized protein</fullName>
    </submittedName>
</protein>
<organism evidence="1 2">
    <name type="scientific">Characodon lateralis</name>
    <dbReference type="NCBI Taxonomy" id="208331"/>
    <lineage>
        <taxon>Eukaryota</taxon>
        <taxon>Metazoa</taxon>
        <taxon>Chordata</taxon>
        <taxon>Craniata</taxon>
        <taxon>Vertebrata</taxon>
        <taxon>Euteleostomi</taxon>
        <taxon>Actinopterygii</taxon>
        <taxon>Neopterygii</taxon>
        <taxon>Teleostei</taxon>
        <taxon>Neoteleostei</taxon>
        <taxon>Acanthomorphata</taxon>
        <taxon>Ovalentaria</taxon>
        <taxon>Atherinomorphae</taxon>
        <taxon>Cyprinodontiformes</taxon>
        <taxon>Goodeidae</taxon>
        <taxon>Characodon</taxon>
    </lineage>
</organism>
<name>A0ABU7F798_9TELE</name>
<proteinExistence type="predicted"/>